<comment type="caution">
    <text evidence="14">The sequence shown here is derived from an EMBL/GenBank/DDBJ whole genome shotgun (WGS) entry which is preliminary data.</text>
</comment>
<organism evidence="14">
    <name type="scientific">marine sediment metagenome</name>
    <dbReference type="NCBI Taxonomy" id="412755"/>
    <lineage>
        <taxon>unclassified sequences</taxon>
        <taxon>metagenomes</taxon>
        <taxon>ecological metagenomes</taxon>
    </lineage>
</organism>
<name>X1ND34_9ZZZZ</name>
<dbReference type="InterPro" id="IPR029044">
    <property type="entry name" value="Nucleotide-diphossugar_trans"/>
</dbReference>
<keyword evidence="8" id="KW-0256">Endoplasmic reticulum</keyword>
<dbReference type="GO" id="GO:0005789">
    <property type="term" value="C:endoplasmic reticulum membrane"/>
    <property type="evidence" value="ECO:0007669"/>
    <property type="project" value="UniProtKB-SubCell"/>
</dbReference>
<evidence type="ECO:0000313" key="14">
    <source>
        <dbReference type="EMBL" id="GAI41513.1"/>
    </source>
</evidence>
<dbReference type="GO" id="GO:0006487">
    <property type="term" value="P:protein N-linked glycosylation"/>
    <property type="evidence" value="ECO:0007669"/>
    <property type="project" value="TreeGrafter"/>
</dbReference>
<evidence type="ECO:0000259" key="13">
    <source>
        <dbReference type="Pfam" id="PF00535"/>
    </source>
</evidence>
<evidence type="ECO:0000256" key="7">
    <source>
        <dbReference type="ARBA" id="ARBA00022692"/>
    </source>
</evidence>
<keyword evidence="7" id="KW-0812">Transmembrane</keyword>
<dbReference type="InterPro" id="IPR035518">
    <property type="entry name" value="DPG_synthase"/>
</dbReference>
<evidence type="ECO:0000256" key="2">
    <source>
        <dbReference type="ARBA" id="ARBA00004922"/>
    </source>
</evidence>
<gene>
    <name evidence="14" type="ORF">S06H3_39052</name>
</gene>
<keyword evidence="6" id="KW-0808">Transferase</keyword>
<evidence type="ECO:0000256" key="6">
    <source>
        <dbReference type="ARBA" id="ARBA00022679"/>
    </source>
</evidence>
<keyword evidence="5" id="KW-0328">Glycosyltransferase</keyword>
<proteinExistence type="inferred from homology"/>
<evidence type="ECO:0000256" key="11">
    <source>
        <dbReference type="ARBA" id="ARBA00023136"/>
    </source>
</evidence>
<dbReference type="Pfam" id="PF00535">
    <property type="entry name" value="Glycos_transf_2"/>
    <property type="match status" value="1"/>
</dbReference>
<keyword evidence="11" id="KW-0472">Membrane</keyword>
<keyword evidence="10" id="KW-1133">Transmembrane helix</keyword>
<dbReference type="GO" id="GO:0004581">
    <property type="term" value="F:dolichyl-phosphate beta-glucosyltransferase activity"/>
    <property type="evidence" value="ECO:0007669"/>
    <property type="project" value="UniProtKB-EC"/>
</dbReference>
<dbReference type="InterPro" id="IPR001173">
    <property type="entry name" value="Glyco_trans_2-like"/>
</dbReference>
<dbReference type="PANTHER" id="PTHR10859">
    <property type="entry name" value="GLYCOSYL TRANSFERASE"/>
    <property type="match status" value="1"/>
</dbReference>
<comment type="pathway">
    <text evidence="2">Protein modification; protein glycosylation.</text>
</comment>
<reference evidence="14" key="1">
    <citation type="journal article" date="2014" name="Front. Microbiol.">
        <title>High frequency of phylogenetically diverse reductive dehalogenase-homologous genes in deep subseafloor sedimentary metagenomes.</title>
        <authorList>
            <person name="Kawai M."/>
            <person name="Futagami T."/>
            <person name="Toyoda A."/>
            <person name="Takaki Y."/>
            <person name="Nishi S."/>
            <person name="Hori S."/>
            <person name="Arai W."/>
            <person name="Tsubouchi T."/>
            <person name="Morono Y."/>
            <person name="Uchiyama I."/>
            <person name="Ito T."/>
            <person name="Fujiyama A."/>
            <person name="Inagaki F."/>
            <person name="Takami H."/>
        </authorList>
    </citation>
    <scope>NUCLEOTIDE SEQUENCE</scope>
    <source>
        <strain evidence="14">Expedition CK06-06</strain>
    </source>
</reference>
<comment type="catalytic activity">
    <reaction evidence="12">
        <text>a di-trans,poly-cis-dolichyl phosphate + UDP-alpha-D-glucose = a di-trans,poly-cis-dolichyl beta-D-glucosyl phosphate + UDP</text>
        <dbReference type="Rhea" id="RHEA:15401"/>
        <dbReference type="Rhea" id="RHEA-COMP:19498"/>
        <dbReference type="Rhea" id="RHEA-COMP:19502"/>
        <dbReference type="ChEBI" id="CHEBI:57525"/>
        <dbReference type="ChEBI" id="CHEBI:57683"/>
        <dbReference type="ChEBI" id="CHEBI:58223"/>
        <dbReference type="ChEBI" id="CHEBI:58885"/>
        <dbReference type="EC" id="2.4.1.117"/>
    </reaction>
    <physiologicalReaction direction="left-to-right" evidence="12">
        <dbReference type="Rhea" id="RHEA:15402"/>
    </physiologicalReaction>
</comment>
<accession>X1ND34</accession>
<dbReference type="PANTHER" id="PTHR10859:SF91">
    <property type="entry name" value="DOLICHYL-PHOSPHATE BETA-GLUCOSYLTRANSFERASE"/>
    <property type="match status" value="1"/>
</dbReference>
<dbReference type="CDD" id="cd04188">
    <property type="entry name" value="DPG_synthase"/>
    <property type="match status" value="1"/>
</dbReference>
<evidence type="ECO:0000256" key="8">
    <source>
        <dbReference type="ARBA" id="ARBA00022824"/>
    </source>
</evidence>
<evidence type="ECO:0000256" key="10">
    <source>
        <dbReference type="ARBA" id="ARBA00022989"/>
    </source>
</evidence>
<feature type="non-terminal residue" evidence="14">
    <location>
        <position position="216"/>
    </location>
</feature>
<dbReference type="EMBL" id="BARV01023850">
    <property type="protein sequence ID" value="GAI41513.1"/>
    <property type="molecule type" value="Genomic_DNA"/>
</dbReference>
<evidence type="ECO:0000256" key="5">
    <source>
        <dbReference type="ARBA" id="ARBA00022676"/>
    </source>
</evidence>
<comment type="similarity">
    <text evidence="3">Belongs to the glycosyltransferase 2 family.</text>
</comment>
<feature type="domain" description="Glycosyltransferase 2-like" evidence="13">
    <location>
        <begin position="6"/>
        <end position="181"/>
    </location>
</feature>
<dbReference type="AlphaFoldDB" id="X1ND34"/>
<dbReference type="EC" id="2.4.1.117" evidence="4"/>
<protein>
    <recommendedName>
        <fullName evidence="4">dolichyl-phosphate beta-glucosyltransferase</fullName>
        <ecNumber evidence="4">2.4.1.117</ecNumber>
    </recommendedName>
</protein>
<comment type="subcellular location">
    <subcellularLocation>
        <location evidence="1">Endoplasmic reticulum membrane</location>
        <topology evidence="1">Single-pass membrane protein</topology>
    </subcellularLocation>
</comment>
<dbReference type="Gene3D" id="3.90.550.10">
    <property type="entry name" value="Spore Coat Polysaccharide Biosynthesis Protein SpsA, Chain A"/>
    <property type="match status" value="1"/>
</dbReference>
<keyword evidence="9" id="KW-0735">Signal-anchor</keyword>
<evidence type="ECO:0000256" key="12">
    <source>
        <dbReference type="ARBA" id="ARBA00045097"/>
    </source>
</evidence>
<evidence type="ECO:0000256" key="3">
    <source>
        <dbReference type="ARBA" id="ARBA00006739"/>
    </source>
</evidence>
<dbReference type="SUPFAM" id="SSF53448">
    <property type="entry name" value="Nucleotide-diphospho-sugar transferases"/>
    <property type="match status" value="1"/>
</dbReference>
<sequence>MEYFLSIVVPVYNEENRIKKTLEKIVDYFSNKKIKYEIILVNDGSTDNTGEIINEFKDKLDNNESNCTISIIDNKRNTGKGFSVRSGVLTSKGKYILFSDADLSTPIEEVEHLLFYLKDSFNIAIGSRSLKESKIIIRQNKVRESMGKFFNFLVRKITSLKYIDTQCGFKIFDRKAIDSIFPYLKIDDFSFDVEILYLAEKFGLKVKEVPIHWLNS</sequence>
<evidence type="ECO:0000256" key="9">
    <source>
        <dbReference type="ARBA" id="ARBA00022968"/>
    </source>
</evidence>
<evidence type="ECO:0000256" key="4">
    <source>
        <dbReference type="ARBA" id="ARBA00012583"/>
    </source>
</evidence>
<evidence type="ECO:0000256" key="1">
    <source>
        <dbReference type="ARBA" id="ARBA00004389"/>
    </source>
</evidence>